<feature type="domain" description="Gfo/Idh/MocA-like oxidoreductase N-terminal" evidence="2">
    <location>
        <begin position="103"/>
        <end position="223"/>
    </location>
</feature>
<evidence type="ECO:0000259" key="2">
    <source>
        <dbReference type="Pfam" id="PF01408"/>
    </source>
</evidence>
<dbReference type="OrthoDB" id="9792935at2"/>
<dbReference type="InterPro" id="IPR000683">
    <property type="entry name" value="Gfo/Idh/MocA-like_OxRdtase_N"/>
</dbReference>
<dbReference type="PANTHER" id="PTHR43818">
    <property type="entry name" value="BCDNA.GH03377"/>
    <property type="match status" value="1"/>
</dbReference>
<dbReference type="SUPFAM" id="SSF55347">
    <property type="entry name" value="Glyceraldehyde-3-phosphate dehydrogenase-like, C-terminal domain"/>
    <property type="match status" value="1"/>
</dbReference>
<feature type="domain" description="GFO/IDH/MocA-like oxidoreductase" evidence="3">
    <location>
        <begin position="231"/>
        <end position="363"/>
    </location>
</feature>
<feature type="transmembrane region" description="Helical" evidence="1">
    <location>
        <begin position="67"/>
        <end position="88"/>
    </location>
</feature>
<dbReference type="KEGG" id="plue:EWM63_28365"/>
<keyword evidence="1" id="KW-1133">Transmembrane helix</keyword>
<keyword evidence="1" id="KW-0812">Transmembrane</keyword>
<dbReference type="AlphaFoldDB" id="A0A4P6L6A6"/>
<organism evidence="4 5">
    <name type="scientific">Pseudoduganella lutea</name>
    <dbReference type="NCBI Taxonomy" id="321985"/>
    <lineage>
        <taxon>Bacteria</taxon>
        <taxon>Pseudomonadati</taxon>
        <taxon>Pseudomonadota</taxon>
        <taxon>Betaproteobacteria</taxon>
        <taxon>Burkholderiales</taxon>
        <taxon>Oxalobacteraceae</taxon>
        <taxon>Telluria group</taxon>
        <taxon>Pseudoduganella</taxon>
    </lineage>
</organism>
<dbReference type="InterPro" id="IPR036291">
    <property type="entry name" value="NAD(P)-bd_dom_sf"/>
</dbReference>
<sequence>MPKRCRPPCSCWHPRAAWRCCGTIPAPRRSSLSTWRRTVTGLWKRDGNMTDKLHENILRDAWLRRRFLARLAGVIAGSTLLSGLPWMAPLRAQPVGASPSDRVRIGVIGIGSRGSLLLQYLLRTPGVEIAALCDDYPPNLLAAMAAAAGKPTAFTDYRKLLAMPGLDGVVIATPLHEHAPMCLDALAAGKHVFCEKSLALTVDECKAIARAAQASGRVFQVGHQRLFSASFLHAHEVVQTGQLGPITQIRASWHRNNDWRRPVPHPALERKLNWRLYRAYSGGLMAELASHHLQVANWYLDAAPLSCVGYGSINHWKDGREVFDNVNVLFRYRDGVTFIYDSLISNRHHGLEIQVMGPKGTIEGESGKLYLEQPPPAPAIAALVNQIERGSAETLAIGGPTWKPESKAGTAGQQLRRELGDDDGTILSMAAFANAIRAGRPIPHMIDHAYRSGIAALMGQAAMDQGREIAWPGNYN</sequence>
<dbReference type="Pfam" id="PF22725">
    <property type="entry name" value="GFO_IDH_MocA_C3"/>
    <property type="match status" value="1"/>
</dbReference>
<dbReference type="SUPFAM" id="SSF51735">
    <property type="entry name" value="NAD(P)-binding Rossmann-fold domains"/>
    <property type="match status" value="1"/>
</dbReference>
<dbReference type="Pfam" id="PF01408">
    <property type="entry name" value="GFO_IDH_MocA"/>
    <property type="match status" value="1"/>
</dbReference>
<dbReference type="EMBL" id="CP035913">
    <property type="protein sequence ID" value="QBE66402.1"/>
    <property type="molecule type" value="Genomic_DNA"/>
</dbReference>
<dbReference type="Proteomes" id="UP000290637">
    <property type="component" value="Chromosome"/>
</dbReference>
<gene>
    <name evidence="4" type="ORF">EWM63_28365</name>
</gene>
<evidence type="ECO:0000313" key="5">
    <source>
        <dbReference type="Proteomes" id="UP000290637"/>
    </source>
</evidence>
<evidence type="ECO:0000313" key="4">
    <source>
        <dbReference type="EMBL" id="QBE66402.1"/>
    </source>
</evidence>
<accession>A0A4P6L6A6</accession>
<keyword evidence="1" id="KW-0472">Membrane</keyword>
<name>A0A4P6L6A6_9BURK</name>
<proteinExistence type="predicted"/>
<protein>
    <submittedName>
        <fullName evidence="4">Gfo/Idh/MocA family oxidoreductase</fullName>
    </submittedName>
</protein>
<dbReference type="InterPro" id="IPR050463">
    <property type="entry name" value="Gfo/Idh/MocA_oxidrdct_glycsds"/>
</dbReference>
<dbReference type="GO" id="GO:0000166">
    <property type="term" value="F:nucleotide binding"/>
    <property type="evidence" value="ECO:0007669"/>
    <property type="project" value="InterPro"/>
</dbReference>
<dbReference type="Gene3D" id="3.30.360.10">
    <property type="entry name" value="Dihydrodipicolinate Reductase, domain 2"/>
    <property type="match status" value="1"/>
</dbReference>
<dbReference type="Gene3D" id="3.40.50.720">
    <property type="entry name" value="NAD(P)-binding Rossmann-like Domain"/>
    <property type="match status" value="1"/>
</dbReference>
<reference evidence="4 5" key="1">
    <citation type="submission" date="2019-02" db="EMBL/GenBank/DDBJ databases">
        <title>Draft Genome Sequences of Six Type Strains of the Genus Massilia.</title>
        <authorList>
            <person name="Miess H."/>
            <person name="Frediansyhah A."/>
            <person name="Gross H."/>
        </authorList>
    </citation>
    <scope>NUCLEOTIDE SEQUENCE [LARGE SCALE GENOMIC DNA]</scope>
    <source>
        <strain evidence="4 5">DSM 17473</strain>
    </source>
</reference>
<evidence type="ECO:0000259" key="3">
    <source>
        <dbReference type="Pfam" id="PF22725"/>
    </source>
</evidence>
<dbReference type="PANTHER" id="PTHR43818:SF12">
    <property type="entry name" value="NADH-DEPENDENT DEHYDROGENASE-RELATED"/>
    <property type="match status" value="1"/>
</dbReference>
<dbReference type="InterPro" id="IPR055170">
    <property type="entry name" value="GFO_IDH_MocA-like_dom"/>
</dbReference>
<evidence type="ECO:0000256" key="1">
    <source>
        <dbReference type="SAM" id="Phobius"/>
    </source>
</evidence>
<keyword evidence="5" id="KW-1185">Reference proteome</keyword>